<dbReference type="GO" id="GO:0030015">
    <property type="term" value="C:CCR4-NOT core complex"/>
    <property type="evidence" value="ECO:0007669"/>
    <property type="project" value="InterPro"/>
</dbReference>
<keyword evidence="2" id="KW-1185">Reference proteome</keyword>
<protein>
    <recommendedName>
        <fullName evidence="3">MI domain-containing protein</fullName>
    </recommendedName>
</protein>
<sequence length="148" mass="16536">MIISPSKIAAHVRFLLMEFDDSDYRSLAQEICQFFEFGVESSICLLKTCLDSFLTYRKSQTNTLQLDQVVSLVLKRVLEKPNFGTLLLHALNDVEAVTPEFLNDLTASLHLSTSEKIRFSMSLTYSERSDASTSGKTNLCSVLGSSII</sequence>
<dbReference type="GO" id="GO:0060090">
    <property type="term" value="F:molecular adaptor activity"/>
    <property type="evidence" value="ECO:0007669"/>
    <property type="project" value="TreeGrafter"/>
</dbReference>
<dbReference type="AlphaFoldDB" id="A0A565BZC8"/>
<dbReference type="InterPro" id="IPR040398">
    <property type="entry name" value="Not1"/>
</dbReference>
<reference evidence="1" key="1">
    <citation type="submission" date="2019-07" db="EMBL/GenBank/DDBJ databases">
        <authorList>
            <person name="Dittberner H."/>
        </authorList>
    </citation>
    <scope>NUCLEOTIDE SEQUENCE [LARGE SCALE GENOMIC DNA]</scope>
</reference>
<proteinExistence type="predicted"/>
<dbReference type="GO" id="GO:0000932">
    <property type="term" value="C:P-body"/>
    <property type="evidence" value="ECO:0007669"/>
    <property type="project" value="TreeGrafter"/>
</dbReference>
<dbReference type="Proteomes" id="UP000489600">
    <property type="component" value="Unassembled WGS sequence"/>
</dbReference>
<name>A0A565BZC8_9BRAS</name>
<evidence type="ECO:0000313" key="1">
    <source>
        <dbReference type="EMBL" id="VVB06763.1"/>
    </source>
</evidence>
<organism evidence="1 2">
    <name type="scientific">Arabis nemorensis</name>
    <dbReference type="NCBI Taxonomy" id="586526"/>
    <lineage>
        <taxon>Eukaryota</taxon>
        <taxon>Viridiplantae</taxon>
        <taxon>Streptophyta</taxon>
        <taxon>Embryophyta</taxon>
        <taxon>Tracheophyta</taxon>
        <taxon>Spermatophyta</taxon>
        <taxon>Magnoliopsida</taxon>
        <taxon>eudicotyledons</taxon>
        <taxon>Gunneridae</taxon>
        <taxon>Pentapetalae</taxon>
        <taxon>rosids</taxon>
        <taxon>malvids</taxon>
        <taxon>Brassicales</taxon>
        <taxon>Brassicaceae</taxon>
        <taxon>Arabideae</taxon>
        <taxon>Arabis</taxon>
    </lineage>
</organism>
<dbReference type="EMBL" id="CABITT030000006">
    <property type="protein sequence ID" value="VVB06763.1"/>
    <property type="molecule type" value="Genomic_DNA"/>
</dbReference>
<dbReference type="PANTHER" id="PTHR13162:SF8">
    <property type="entry name" value="CCR4-NOT TRANSCRIPTION COMPLEX SUBUNIT 1"/>
    <property type="match status" value="1"/>
</dbReference>
<accession>A0A565BZC8</accession>
<evidence type="ECO:0008006" key="3">
    <source>
        <dbReference type="Google" id="ProtNLM"/>
    </source>
</evidence>
<dbReference type="GO" id="GO:0000288">
    <property type="term" value="P:nuclear-transcribed mRNA catabolic process, deadenylation-dependent decay"/>
    <property type="evidence" value="ECO:0007669"/>
    <property type="project" value="TreeGrafter"/>
</dbReference>
<dbReference type="GO" id="GO:0017148">
    <property type="term" value="P:negative regulation of translation"/>
    <property type="evidence" value="ECO:0007669"/>
    <property type="project" value="InterPro"/>
</dbReference>
<evidence type="ECO:0000313" key="2">
    <source>
        <dbReference type="Proteomes" id="UP000489600"/>
    </source>
</evidence>
<dbReference type="PANTHER" id="PTHR13162">
    <property type="entry name" value="CCR4-NOT TRANSCRIPTION COMPLEX"/>
    <property type="match status" value="1"/>
</dbReference>
<comment type="caution">
    <text evidence="1">The sequence shown here is derived from an EMBL/GenBank/DDBJ whole genome shotgun (WGS) entry which is preliminary data.</text>
</comment>
<gene>
    <name evidence="1" type="ORF">ANE_LOCUS17207</name>
</gene>
<dbReference type="OrthoDB" id="10554989at2759"/>